<name>A0ABU6TLJ5_9FABA</name>
<gene>
    <name evidence="1" type="ORF">PIB30_064675</name>
</gene>
<keyword evidence="2" id="KW-1185">Reference proteome</keyword>
<evidence type="ECO:0000313" key="2">
    <source>
        <dbReference type="Proteomes" id="UP001341840"/>
    </source>
</evidence>
<proteinExistence type="predicted"/>
<reference evidence="1 2" key="1">
    <citation type="journal article" date="2023" name="Plants (Basel)">
        <title>Bridging the Gap: Combining Genomics and Transcriptomics Approaches to Understand Stylosanthes scabra, an Orphan Legume from the Brazilian Caatinga.</title>
        <authorList>
            <person name="Ferreira-Neto J.R.C."/>
            <person name="da Silva M.D."/>
            <person name="Binneck E."/>
            <person name="de Melo N.F."/>
            <person name="da Silva R.H."/>
            <person name="de Melo A.L.T.M."/>
            <person name="Pandolfi V."/>
            <person name="Bustamante F.O."/>
            <person name="Brasileiro-Vidal A.C."/>
            <person name="Benko-Iseppon A.M."/>
        </authorList>
    </citation>
    <scope>NUCLEOTIDE SEQUENCE [LARGE SCALE GENOMIC DNA]</scope>
    <source>
        <tissue evidence="1">Leaves</tissue>
    </source>
</reference>
<protein>
    <submittedName>
        <fullName evidence="1">Uncharacterized protein</fullName>
    </submittedName>
</protein>
<dbReference type="EMBL" id="JASCZI010091254">
    <property type="protein sequence ID" value="MED6149662.1"/>
    <property type="molecule type" value="Genomic_DNA"/>
</dbReference>
<comment type="caution">
    <text evidence="1">The sequence shown here is derived from an EMBL/GenBank/DDBJ whole genome shotgun (WGS) entry which is preliminary data.</text>
</comment>
<organism evidence="1 2">
    <name type="scientific">Stylosanthes scabra</name>
    <dbReference type="NCBI Taxonomy" id="79078"/>
    <lineage>
        <taxon>Eukaryota</taxon>
        <taxon>Viridiplantae</taxon>
        <taxon>Streptophyta</taxon>
        <taxon>Embryophyta</taxon>
        <taxon>Tracheophyta</taxon>
        <taxon>Spermatophyta</taxon>
        <taxon>Magnoliopsida</taxon>
        <taxon>eudicotyledons</taxon>
        <taxon>Gunneridae</taxon>
        <taxon>Pentapetalae</taxon>
        <taxon>rosids</taxon>
        <taxon>fabids</taxon>
        <taxon>Fabales</taxon>
        <taxon>Fabaceae</taxon>
        <taxon>Papilionoideae</taxon>
        <taxon>50 kb inversion clade</taxon>
        <taxon>dalbergioids sensu lato</taxon>
        <taxon>Dalbergieae</taxon>
        <taxon>Pterocarpus clade</taxon>
        <taxon>Stylosanthes</taxon>
    </lineage>
</organism>
<accession>A0ABU6TLJ5</accession>
<sequence>MVDVDAKLVSNNWVDNWKSVPCCSGVAGHRSNCYTDYSIRGGADGGSDYGAMIEQDDGSIAALDSGWRSCLAEPRLTSAAQRWTAVQSMNPGITDRWLKFLPEVTFQNDAGRGEVIRASCKLAKARQKKVNDGPQNSVYSTVEDEDVL</sequence>
<dbReference type="Proteomes" id="UP001341840">
    <property type="component" value="Unassembled WGS sequence"/>
</dbReference>
<evidence type="ECO:0000313" key="1">
    <source>
        <dbReference type="EMBL" id="MED6149662.1"/>
    </source>
</evidence>